<dbReference type="PANTHER" id="PTHR47089:SF1">
    <property type="entry name" value="GUANOSINE ABC TRANSPORTER PERMEASE PROTEIN NUPP"/>
    <property type="match status" value="1"/>
</dbReference>
<keyword evidence="3 7" id="KW-0812">Transmembrane</keyword>
<feature type="transmembrane region" description="Helical" evidence="7">
    <location>
        <begin position="345"/>
        <end position="364"/>
    </location>
</feature>
<feature type="transmembrane region" description="Helical" evidence="7">
    <location>
        <begin position="173"/>
        <end position="192"/>
    </location>
</feature>
<gene>
    <name evidence="8" type="ORF">SAMN05444170_6794</name>
</gene>
<organism evidence="8 9">
    <name type="scientific">Bradyrhizobium erythrophlei</name>
    <dbReference type="NCBI Taxonomy" id="1437360"/>
    <lineage>
        <taxon>Bacteria</taxon>
        <taxon>Pseudomonadati</taxon>
        <taxon>Pseudomonadota</taxon>
        <taxon>Alphaproteobacteria</taxon>
        <taxon>Hyphomicrobiales</taxon>
        <taxon>Nitrobacteraceae</taxon>
        <taxon>Bradyrhizobium</taxon>
    </lineage>
</organism>
<evidence type="ECO:0000313" key="9">
    <source>
        <dbReference type="Proteomes" id="UP000184096"/>
    </source>
</evidence>
<feature type="transmembrane region" description="Helical" evidence="7">
    <location>
        <begin position="140"/>
        <end position="161"/>
    </location>
</feature>
<feature type="transmembrane region" description="Helical" evidence="7">
    <location>
        <begin position="317"/>
        <end position="339"/>
    </location>
</feature>
<keyword evidence="2" id="KW-1003">Cell membrane</keyword>
<evidence type="ECO:0000256" key="2">
    <source>
        <dbReference type="ARBA" id="ARBA00022475"/>
    </source>
</evidence>
<feature type="transmembrane region" description="Helical" evidence="7">
    <location>
        <begin position="214"/>
        <end position="236"/>
    </location>
</feature>
<feature type="region of interest" description="Disordered" evidence="6">
    <location>
        <begin position="1"/>
        <end position="24"/>
    </location>
</feature>
<dbReference type="AlphaFoldDB" id="A0A1M7UUQ8"/>
<protein>
    <submittedName>
        <fullName evidence="8">Nucleoside ABC transporter membrane protein</fullName>
    </submittedName>
</protein>
<dbReference type="InterPro" id="IPR001851">
    <property type="entry name" value="ABC_transp_permease"/>
</dbReference>
<accession>A0A1M7UUQ8</accession>
<evidence type="ECO:0000256" key="5">
    <source>
        <dbReference type="ARBA" id="ARBA00023136"/>
    </source>
</evidence>
<dbReference type="Proteomes" id="UP000184096">
    <property type="component" value="Chromosome I"/>
</dbReference>
<evidence type="ECO:0000256" key="1">
    <source>
        <dbReference type="ARBA" id="ARBA00004651"/>
    </source>
</evidence>
<evidence type="ECO:0000256" key="6">
    <source>
        <dbReference type="SAM" id="MobiDB-lite"/>
    </source>
</evidence>
<feature type="transmembrane region" description="Helical" evidence="7">
    <location>
        <begin position="87"/>
        <end position="105"/>
    </location>
</feature>
<keyword evidence="5 7" id="KW-0472">Membrane</keyword>
<feature type="transmembrane region" description="Helical" evidence="7">
    <location>
        <begin position="292"/>
        <end position="310"/>
    </location>
</feature>
<comment type="subcellular location">
    <subcellularLocation>
        <location evidence="1">Cell membrane</location>
        <topology evidence="1">Multi-pass membrane protein</topology>
    </subcellularLocation>
</comment>
<dbReference type="EMBL" id="LT670849">
    <property type="protein sequence ID" value="SHN86722.1"/>
    <property type="molecule type" value="Genomic_DNA"/>
</dbReference>
<dbReference type="PANTHER" id="PTHR47089">
    <property type="entry name" value="ABC TRANSPORTER, PERMEASE PROTEIN"/>
    <property type="match status" value="1"/>
</dbReference>
<reference evidence="9" key="1">
    <citation type="submission" date="2016-11" db="EMBL/GenBank/DDBJ databases">
        <authorList>
            <person name="Varghese N."/>
            <person name="Submissions S."/>
        </authorList>
    </citation>
    <scope>NUCLEOTIDE SEQUENCE [LARGE SCALE GENOMIC DNA]</scope>
    <source>
        <strain evidence="9">GAS401</strain>
    </source>
</reference>
<evidence type="ECO:0000256" key="4">
    <source>
        <dbReference type="ARBA" id="ARBA00022989"/>
    </source>
</evidence>
<keyword evidence="9" id="KW-1185">Reference proteome</keyword>
<name>A0A1M7UUQ8_9BRAD</name>
<dbReference type="CDD" id="cd06580">
    <property type="entry name" value="TM_PBP1_transp_TpRbsC_like"/>
    <property type="match status" value="1"/>
</dbReference>
<feature type="transmembrane region" description="Helical" evidence="7">
    <location>
        <begin position="43"/>
        <end position="67"/>
    </location>
</feature>
<evidence type="ECO:0000313" key="8">
    <source>
        <dbReference type="EMBL" id="SHN86722.1"/>
    </source>
</evidence>
<sequence>MHDVTMIVRENPSSPTAPKPASRRGIGRFTLDMRQAISPAKQAGILAGSLAIGLIISVAILDLAGIAPLDLAGELAGVFNADSLRSVLVRAAPLILVGLGAGLSFRIGFWNLGLEGQMIFGGIAATAVSIYAIGPESTRLIVMGIAASLGGMLWVMLAYWMKTRFRVNEIISTLLMNYIASYFLLHLLYGAWQDSKTAFPQSTQYQPFERLSDIGYGVNGALLIALAAAAVAAWGVHLSRFGFYMRFISANPNMARVVGVPVRAISLAVIAISGVAAGLAGFVNVASQEGRLTQSFFDGYVFSGVLIAFLSRNDPIIVVIVGFLLAVLFVTGQTLQVFYQIPFTMVQLVEAIIVIAVASSEFLIRHRIRWTR</sequence>
<dbReference type="GO" id="GO:0005886">
    <property type="term" value="C:plasma membrane"/>
    <property type="evidence" value="ECO:0007669"/>
    <property type="project" value="UniProtKB-SubCell"/>
</dbReference>
<dbReference type="OrthoDB" id="45037at2"/>
<proteinExistence type="predicted"/>
<evidence type="ECO:0000256" key="3">
    <source>
        <dbReference type="ARBA" id="ARBA00022692"/>
    </source>
</evidence>
<evidence type="ECO:0000256" key="7">
    <source>
        <dbReference type="SAM" id="Phobius"/>
    </source>
</evidence>
<dbReference type="GO" id="GO:0022857">
    <property type="term" value="F:transmembrane transporter activity"/>
    <property type="evidence" value="ECO:0007669"/>
    <property type="project" value="InterPro"/>
</dbReference>
<feature type="transmembrane region" description="Helical" evidence="7">
    <location>
        <begin position="257"/>
        <end position="280"/>
    </location>
</feature>
<feature type="transmembrane region" description="Helical" evidence="7">
    <location>
        <begin position="117"/>
        <end position="134"/>
    </location>
</feature>
<dbReference type="Pfam" id="PF02653">
    <property type="entry name" value="BPD_transp_2"/>
    <property type="match status" value="1"/>
</dbReference>
<keyword evidence="4 7" id="KW-1133">Transmembrane helix</keyword>